<sequence>MRCVDSTPPEKIDTVTPILPFFNLNASENFPKKVTRPSGYQKPFLGGIHEKGLKTFPRKTMWTRDKNFRTRGFSTPPATWKTAPPTPPAVPMSEGKRMSPSNRDDLFHVVHKVPAGDSPYVRAKQVQLIDKDPGKAISLFWAAINAGDRVDSALKDMAVVMKQLDRAEEAIEAIKSFRHLCPYDSQESLNNVLVELYKRSGRIEEEIELLESKLKHIDEGIAFCGRRTKIARAQGRKVQITVEQERARILGNLAWAYLQKGDYKTAEEYYLKALSLEPDKNKQCNLAICLMHMNRFTEAKHLLQVVRDSSGNKPMDESYAKSFERAYQMLTELEAQSVLRPIQQDGRSYMFSRRRADGCEEENLSVDQWKKDRYFKNLCESRSSFSSRMKDNQGDIVGAETTPNAKTYFSPGPAIWDPEVQFSQPRRSPWGFNGGHLRRELSFVRCPKTENVRAHAVRNLNEDLPASTVGKSEFPVHNSVSSLSSPISRDLRRPQGGAAVRSVLQPISSGNWKGTSRASDGCFQLKDKATVVGSSQNTVNGDWRKGSWENGGIKKSAEPQMAGENAKALDIVIDGDQNQSSDTTVLLGSMEPIVVEGCIRENSSGEIDEVQQTVAENQKQGPDPSMYSCGKKSWADIAEEEELELFNGSTEYFDFNNENLNCNIPSEIPCLQTQVKSLGSKLESVDLKDKNVISGNAGSPRNSAVRRSLRFDQQQDRESVDYISSSSPVPKAGRRKRLQSFQDITEFQDKPVVAHTFTVSQPPPSCALTFHFAASAAAAAVSSNDNFIRSLPPRKPEIFFSDEGITCSMKSYRLSELSPPEVESLKARPRIDFSSIFSTVNPIVDEVRTRGDAAVKDYTAKFDKVVLDNIVVEVSELPDPELDAVVKEAFDVAYDNIFAFHFAQKSAEKSVENMKGVKCKRVARSIGSVGVYVPGGTAVLPSTALMLSVPAQIAGCKTVVLATPPSQDGTICKEVLYCAKKAGVTHILKAGGAQAISAMAWGTQSCPKVEKIFGPGNQYVTAAKMILQNSEAMVSIDMPAGPSEVLVIADKHASPVHIAADLLSQAEHGPDSQVVLVIAGDGVDVKAIEEEISKQCQSLPRGAFASKALSHSFTVFARDMVEAVSFSNLYAPEHLIINVQDAEKWESFIENAGSVFLGQWTPESVGDYASGTNHVLPTYGYARMYGGVSLDSFLKYMTVQSLTEEGLLKLGPYVATMAEVEGLEAHKRAVTLRLKDIEARRVLTNRVKGLSFHPKRPWILASLHSGVIQLWDYRMGTLIDRFDEHDGPVRGVHFHSSQPLFVSGGDDYKIKVWNYKLHRCLFTLLGHLDYIRTVQFHHEYPWIVSASDDQTIRIWNWQSRTCISVLTGHNHYVMCALFHPKEDLVVSASLDQTVRVWDIGALRKKTVAPADDILRLSQMNADFFGGVDAVVKYVLEGHDRGVNWASFHPTLPLIVSGADDRQVKLWRMNDTKAWEVDTLRGHMNNVSCVLFHSRQDIIVSNSEDRSIRVWDATKRTGLQTFRREHDRFWILSAHPEMNLLAAGHDSGMIVFKLERERPAFSVSGDSIYYVKDRFLRFYEFSTQRDTQVIPIRRPGSSNLNQGAKTLSYSPTENAVLICSDMEGGSYELYVIPKDSFGRGDTAQEAKRGIGGPAVFVARNRFAVLEKSSNQVVVKNLKNEIVKKSALPIVADAIFYAGTGNLLCRAEDRVIIFDLQQRIIVGELQTPFVRYIVWSNEMESIALLSKHSIVIANKKLVHQCTLHETIRVKSGAWDDNGVFIYTTLNHIKYCLPNGDSGIIRTLDVPVYITKVYGNTIHCLDRDGKNCAIVVDATEYVFKLSLLKKRYDQVMSMIRSSELCGQAMIAYLQQKGFPEVALHFVKDERTRFNLALGSGNIQIAVASAKEIDEKDHWYRLGVEALRQGNAGIVEYAYQRTKNFERLSFLYLVTGNLDKLSKMLKIAEVKNDVMGQFHNALYLGDIRERVKILENAGHLPLAYSTAVIHGLHDIAERLAAELGDNVPVLPKVKSPSLLLPPTPIICGGDWPLLRVMRGIFEGGLDNVGKNVEEDYEEAADADWGEELDLVDVDNIPNGDISAVLDDEEAHEENEGGWDLEDLELPPEIDTPKTASNARSSVFVAPTPGMPVSQIWSQKSSLAAEHAAAGNFDIAMRLLSRQLGSVAFSSSSAVKIVVVSVDPSSLTR</sequence>
<dbReference type="GO" id="GO:0051287">
    <property type="term" value="F:NAD binding"/>
    <property type="evidence" value="ECO:0007669"/>
    <property type="project" value="InterPro"/>
</dbReference>
<evidence type="ECO:0000256" key="4">
    <source>
        <dbReference type="ARBA" id="ARBA00004255"/>
    </source>
</evidence>
<dbReference type="InterPro" id="IPR020472">
    <property type="entry name" value="WD40_PAC1"/>
</dbReference>
<dbReference type="InterPro" id="IPR001680">
    <property type="entry name" value="WD40_rpt"/>
</dbReference>
<keyword evidence="17" id="KW-0677">Repeat</keyword>
<comment type="caution">
    <text evidence="39">The sequence shown here is derived from an EMBL/GenBank/DDBJ whole genome shotgun (WGS) entry which is preliminary data.</text>
</comment>
<dbReference type="InterPro" id="IPR019775">
    <property type="entry name" value="WD40_repeat_CS"/>
</dbReference>
<evidence type="ECO:0000256" key="12">
    <source>
        <dbReference type="ARBA" id="ARBA00022528"/>
    </source>
</evidence>
<dbReference type="InterPro" id="IPR015943">
    <property type="entry name" value="WD40/YVTN_repeat-like_dom_sf"/>
</dbReference>
<evidence type="ECO:0000256" key="20">
    <source>
        <dbReference type="ARBA" id="ARBA00022927"/>
    </source>
</evidence>
<evidence type="ECO:0000256" key="9">
    <source>
        <dbReference type="ARBA" id="ARBA00012965"/>
    </source>
</evidence>
<evidence type="ECO:0000313" key="39">
    <source>
        <dbReference type="EMBL" id="RXH86922.1"/>
    </source>
</evidence>
<keyword evidence="14" id="KW-0028">Amino-acid biosynthesis</keyword>
<dbReference type="GO" id="GO:0000139">
    <property type="term" value="C:Golgi membrane"/>
    <property type="evidence" value="ECO:0007669"/>
    <property type="project" value="UniProtKB-SubCell"/>
</dbReference>
<comment type="similarity">
    <text evidence="7 33">Belongs to the histidinol dehydrogenase family.</text>
</comment>
<evidence type="ECO:0000256" key="33">
    <source>
        <dbReference type="RuleBase" id="RU004175"/>
    </source>
</evidence>
<evidence type="ECO:0000256" key="28">
    <source>
        <dbReference type="ARBA" id="ARBA00025536"/>
    </source>
</evidence>
<dbReference type="FunFam" id="1.25.40.470:FF:000002">
    <property type="entry name" value="Coatomer subunit alpha"/>
    <property type="match status" value="1"/>
</dbReference>
<dbReference type="InterPro" id="IPR036322">
    <property type="entry name" value="WD40_repeat_dom_sf"/>
</dbReference>
<feature type="repeat" description="WD" evidence="31">
    <location>
        <begin position="1479"/>
        <end position="1520"/>
    </location>
</feature>
<dbReference type="InterPro" id="IPR012131">
    <property type="entry name" value="Hstdl_DH"/>
</dbReference>
<dbReference type="SUPFAM" id="SSF50978">
    <property type="entry name" value="WD40 repeat-like"/>
    <property type="match status" value="1"/>
</dbReference>
<evidence type="ECO:0000256" key="21">
    <source>
        <dbReference type="ARBA" id="ARBA00022946"/>
    </source>
</evidence>
<evidence type="ECO:0000256" key="10">
    <source>
        <dbReference type="ARBA" id="ARBA00022448"/>
    </source>
</evidence>
<dbReference type="UniPathway" id="UPA00031">
    <property type="reaction ID" value="UER00014"/>
</dbReference>
<evidence type="ECO:0000256" key="2">
    <source>
        <dbReference type="ARBA" id="ARBA00003850"/>
    </source>
</evidence>
<comment type="function">
    <text evidence="28">The coatomer is a cytosolic protein complex that binds to dilysine motifs and reversibly associates with Golgi non-clathrin-coated vesicles, which further mediate biosynthetic protein transport from the ER, via the Golgi up to the trans Golgi network. Coatomer complex is required for budding from Golgi membranes, and is essential for the retrograde Golgi-to-ER transport of dilysine-tagged proteins.</text>
</comment>
<evidence type="ECO:0000256" key="23">
    <source>
        <dbReference type="ARBA" id="ARBA00023027"/>
    </source>
</evidence>
<keyword evidence="40" id="KW-1185">Reference proteome</keyword>
<comment type="function">
    <text evidence="2">Catalyzes the sequential NAD-dependent oxidations of L-histidinol to L-histidinaldehyde and then to L-histidine.</text>
</comment>
<dbReference type="SUPFAM" id="SSF48452">
    <property type="entry name" value="TPR-like"/>
    <property type="match status" value="1"/>
</dbReference>
<evidence type="ECO:0000256" key="19">
    <source>
        <dbReference type="ARBA" id="ARBA00022892"/>
    </source>
</evidence>
<dbReference type="Gene3D" id="1.25.40.10">
    <property type="entry name" value="Tetratricopeptide repeat domain"/>
    <property type="match status" value="1"/>
</dbReference>
<dbReference type="PRINTS" id="PR00320">
    <property type="entry name" value="GPROTEINBRPT"/>
</dbReference>
<feature type="region of interest" description="Disordered" evidence="35">
    <location>
        <begin position="536"/>
        <end position="561"/>
    </location>
</feature>
<dbReference type="InterPro" id="IPR010714">
    <property type="entry name" value="Coatomer_asu_C"/>
</dbReference>
<dbReference type="GO" id="GO:0016192">
    <property type="term" value="P:vesicle-mediated transport"/>
    <property type="evidence" value="ECO:0007669"/>
    <property type="project" value="UniProtKB-KW"/>
</dbReference>
<dbReference type="PANTHER" id="PTHR21256:SF2">
    <property type="entry name" value="HISTIDINE BIOSYNTHESIS TRIFUNCTIONAL PROTEIN"/>
    <property type="match status" value="1"/>
</dbReference>
<dbReference type="SMART" id="SM00320">
    <property type="entry name" value="WD40"/>
    <property type="match status" value="7"/>
</dbReference>
<feature type="repeat" description="WD" evidence="31">
    <location>
        <begin position="1282"/>
        <end position="1323"/>
    </location>
</feature>
<dbReference type="FunFam" id="3.40.50.1980:FF:000019">
    <property type="entry name" value="Histidinol dehydrogenase, chloroplastic"/>
    <property type="match status" value="1"/>
</dbReference>
<feature type="repeat" description="TPR" evidence="32">
    <location>
        <begin position="247"/>
        <end position="280"/>
    </location>
</feature>
<dbReference type="SUPFAM" id="SSF53720">
    <property type="entry name" value="ALDH-like"/>
    <property type="match status" value="1"/>
</dbReference>
<keyword evidence="18" id="KW-0862">Zinc</keyword>
<dbReference type="Gene3D" id="3.40.50.1980">
    <property type="entry name" value="Nitrogenase molybdenum iron protein domain"/>
    <property type="match status" value="2"/>
</dbReference>
<evidence type="ECO:0000256" key="34">
    <source>
        <dbReference type="SAM" id="Coils"/>
    </source>
</evidence>
<keyword evidence="15" id="KW-0934">Plastid</keyword>
<dbReference type="PROSITE" id="PS50293">
    <property type="entry name" value="TPR_REGION"/>
    <property type="match status" value="1"/>
</dbReference>
<keyword evidence="16" id="KW-0479">Metal-binding</keyword>
<evidence type="ECO:0000259" key="37">
    <source>
        <dbReference type="Pfam" id="PF06957"/>
    </source>
</evidence>
<gene>
    <name evidence="39" type="ORF">DVH24_022195</name>
</gene>
<dbReference type="Proteomes" id="UP000290289">
    <property type="component" value="Chromosome 10"/>
</dbReference>
<keyword evidence="25" id="KW-0368">Histidine biosynthesis</keyword>
<dbReference type="GO" id="GO:0000105">
    <property type="term" value="P:L-histidine biosynthetic process"/>
    <property type="evidence" value="ECO:0007669"/>
    <property type="project" value="UniProtKB-UniPathway"/>
</dbReference>
<proteinExistence type="inferred from homology"/>
<keyword evidence="13 31" id="KW-0853">WD repeat</keyword>
<evidence type="ECO:0000256" key="29">
    <source>
        <dbReference type="ARBA" id="ARBA00049489"/>
    </source>
</evidence>
<evidence type="ECO:0000256" key="3">
    <source>
        <dbReference type="ARBA" id="ARBA00004229"/>
    </source>
</evidence>
<dbReference type="Pfam" id="PF00515">
    <property type="entry name" value="TPR_1"/>
    <property type="match status" value="1"/>
</dbReference>
<keyword evidence="10" id="KW-0813">Transport</keyword>
<evidence type="ECO:0000256" key="14">
    <source>
        <dbReference type="ARBA" id="ARBA00022605"/>
    </source>
</evidence>
<dbReference type="Pfam" id="PF06957">
    <property type="entry name" value="COPI_C"/>
    <property type="match status" value="1"/>
</dbReference>
<keyword evidence="22" id="KW-0560">Oxidoreductase</keyword>
<evidence type="ECO:0000256" key="8">
    <source>
        <dbReference type="ARBA" id="ARBA00011775"/>
    </source>
</evidence>
<dbReference type="Pfam" id="PF00815">
    <property type="entry name" value="Histidinol_dh"/>
    <property type="match status" value="1"/>
</dbReference>
<dbReference type="GO" id="GO:0046872">
    <property type="term" value="F:metal ion binding"/>
    <property type="evidence" value="ECO:0007669"/>
    <property type="project" value="UniProtKB-KW"/>
</dbReference>
<dbReference type="NCBIfam" id="TIGR00069">
    <property type="entry name" value="hisD"/>
    <property type="match status" value="1"/>
</dbReference>
<dbReference type="CDD" id="cd00200">
    <property type="entry name" value="WD40"/>
    <property type="match status" value="1"/>
</dbReference>
<dbReference type="InterPro" id="IPR011990">
    <property type="entry name" value="TPR-like_helical_dom_sf"/>
</dbReference>
<dbReference type="GO" id="GO:0005198">
    <property type="term" value="F:structural molecule activity"/>
    <property type="evidence" value="ECO:0007669"/>
    <property type="project" value="InterPro"/>
</dbReference>
<dbReference type="SMART" id="SM00028">
    <property type="entry name" value="TPR"/>
    <property type="match status" value="1"/>
</dbReference>
<evidence type="ECO:0000256" key="18">
    <source>
        <dbReference type="ARBA" id="ARBA00022833"/>
    </source>
</evidence>
<dbReference type="Gene3D" id="1.20.5.1300">
    <property type="match status" value="1"/>
</dbReference>
<evidence type="ECO:0000256" key="5">
    <source>
        <dbReference type="ARBA" id="ARBA00004347"/>
    </source>
</evidence>
<keyword evidence="11" id="KW-0963">Cytoplasm</keyword>
<evidence type="ECO:0000259" key="36">
    <source>
        <dbReference type="Pfam" id="PF04053"/>
    </source>
</evidence>
<comment type="catalytic activity">
    <reaction evidence="29">
        <text>L-histidinol + 2 NAD(+) + H2O = L-histidine + 2 NADH + 3 H(+)</text>
        <dbReference type="Rhea" id="RHEA:20641"/>
        <dbReference type="ChEBI" id="CHEBI:15377"/>
        <dbReference type="ChEBI" id="CHEBI:15378"/>
        <dbReference type="ChEBI" id="CHEBI:57540"/>
        <dbReference type="ChEBI" id="CHEBI:57595"/>
        <dbReference type="ChEBI" id="CHEBI:57699"/>
        <dbReference type="ChEBI" id="CHEBI:57945"/>
        <dbReference type="EC" id="1.1.1.23"/>
    </reaction>
</comment>
<dbReference type="InterPro" id="IPR006692">
    <property type="entry name" value="Beta-prop_COPA/B_2nd"/>
</dbReference>
<dbReference type="Pfam" id="PF23953">
    <property type="entry name" value="TPR_COPA_B"/>
    <property type="match status" value="1"/>
</dbReference>
<dbReference type="EMBL" id="RDQH01000336">
    <property type="protein sequence ID" value="RXH86922.1"/>
    <property type="molecule type" value="Genomic_DNA"/>
</dbReference>
<evidence type="ECO:0000256" key="13">
    <source>
        <dbReference type="ARBA" id="ARBA00022574"/>
    </source>
</evidence>
<evidence type="ECO:0000256" key="26">
    <source>
        <dbReference type="ARBA" id="ARBA00023136"/>
    </source>
</evidence>
<dbReference type="PROSITE" id="PS50005">
    <property type="entry name" value="TPR"/>
    <property type="match status" value="1"/>
</dbReference>
<comment type="pathway">
    <text evidence="6">Amino-acid biosynthesis; L-histidine biosynthesis; L-histidine from 5-phospho-alpha-D-ribose 1-diphosphate: step 9/9.</text>
</comment>
<dbReference type="InterPro" id="IPR056176">
    <property type="entry name" value="TPR_COPA_B"/>
</dbReference>
<evidence type="ECO:0000256" key="32">
    <source>
        <dbReference type="PROSITE-ProRule" id="PRU00339"/>
    </source>
</evidence>
<dbReference type="GO" id="GO:0009570">
    <property type="term" value="C:chloroplast stroma"/>
    <property type="evidence" value="ECO:0007669"/>
    <property type="project" value="TreeGrafter"/>
</dbReference>
<comment type="subunit">
    <text evidence="8">Oligomeric complex that consists of at least the alpha, beta, beta', gamma, delta, epsilon and zeta subunits.</text>
</comment>
<dbReference type="FunFam" id="3.40.50.1980:FF:000011">
    <property type="entry name" value="Histidinol dehydrogenase, chloroplastic"/>
    <property type="match status" value="1"/>
</dbReference>
<accession>A0A498IYW3</accession>
<feature type="coiled-coil region" evidence="34">
    <location>
        <begin position="150"/>
        <end position="213"/>
    </location>
</feature>
<evidence type="ECO:0000256" key="16">
    <source>
        <dbReference type="ARBA" id="ARBA00022723"/>
    </source>
</evidence>
<dbReference type="Gene3D" id="2.130.10.10">
    <property type="entry name" value="YVTN repeat-like/Quinoprotein amine dehydrogenase"/>
    <property type="match status" value="1"/>
</dbReference>
<dbReference type="GO" id="GO:0004399">
    <property type="term" value="F:histidinol dehydrogenase activity"/>
    <property type="evidence" value="ECO:0007669"/>
    <property type="project" value="UniProtKB-EC"/>
</dbReference>
<dbReference type="InterPro" id="IPR047312">
    <property type="entry name" value="Coatomer_alpha_WD-assoc_reg"/>
</dbReference>
<evidence type="ECO:0000256" key="22">
    <source>
        <dbReference type="ARBA" id="ARBA00023002"/>
    </source>
</evidence>
<keyword evidence="26" id="KW-0472">Membrane</keyword>
<keyword evidence="34" id="KW-0175">Coiled coil</keyword>
<evidence type="ECO:0000256" key="1">
    <source>
        <dbReference type="ARBA" id="ARBA00001947"/>
    </source>
</evidence>
<keyword evidence="21" id="KW-0809">Transit peptide</keyword>
<dbReference type="SUPFAM" id="SSF63825">
    <property type="entry name" value="YWTD domain"/>
    <property type="match status" value="1"/>
</dbReference>
<keyword evidence="32" id="KW-0802">TPR repeat</keyword>
<evidence type="ECO:0000256" key="11">
    <source>
        <dbReference type="ARBA" id="ARBA00022490"/>
    </source>
</evidence>
<dbReference type="InterPro" id="IPR001692">
    <property type="entry name" value="Histidinol_DH_CS"/>
</dbReference>
<keyword evidence="27" id="KW-0968">Cytoplasmic vesicle</keyword>
<evidence type="ECO:0000256" key="15">
    <source>
        <dbReference type="ARBA" id="ARBA00022640"/>
    </source>
</evidence>
<dbReference type="Gene3D" id="1.25.40.470">
    <property type="match status" value="1"/>
</dbReference>
<dbReference type="FunFam" id="1.20.5.1300:FF:000002">
    <property type="entry name" value="Histidinol dehydrogenase, chloroplastic"/>
    <property type="match status" value="1"/>
</dbReference>
<evidence type="ECO:0000256" key="17">
    <source>
        <dbReference type="ARBA" id="ARBA00022737"/>
    </source>
</evidence>
<evidence type="ECO:0000256" key="27">
    <source>
        <dbReference type="ARBA" id="ARBA00023329"/>
    </source>
</evidence>
<comment type="subcellular location">
    <subcellularLocation>
        <location evidence="5">Cytoplasmic vesicle</location>
        <location evidence="5">COPI-coated vesicle membrane</location>
        <topology evidence="5">Peripheral membrane protein</topology>
        <orientation evidence="5">Cytoplasmic side</orientation>
    </subcellularLocation>
    <subcellularLocation>
        <location evidence="4">Golgi apparatus membrane</location>
        <topology evidence="4">Peripheral membrane protein</topology>
        <orientation evidence="4">Cytoplasmic side</orientation>
    </subcellularLocation>
    <subcellularLocation>
        <location evidence="3">Plastid</location>
        <location evidence="3">Chloroplast</location>
    </subcellularLocation>
</comment>
<dbReference type="CDD" id="cd06572">
    <property type="entry name" value="Histidinol_dh"/>
    <property type="match status" value="1"/>
</dbReference>
<dbReference type="HAMAP" id="MF_01024">
    <property type="entry name" value="HisD"/>
    <property type="match status" value="1"/>
</dbReference>
<dbReference type="STRING" id="3750.A0A498IYW3"/>
<dbReference type="PRINTS" id="PR00083">
    <property type="entry name" value="HOLDHDRGNASE"/>
</dbReference>
<dbReference type="PROSITE" id="PS00678">
    <property type="entry name" value="WD_REPEATS_1"/>
    <property type="match status" value="1"/>
</dbReference>
<reference evidence="39 40" key="1">
    <citation type="submission" date="2018-10" db="EMBL/GenBank/DDBJ databases">
        <title>A high-quality apple genome assembly.</title>
        <authorList>
            <person name="Hu J."/>
        </authorList>
    </citation>
    <scope>NUCLEOTIDE SEQUENCE [LARGE SCALE GENOMIC DNA]</scope>
    <source>
        <strain evidence="40">cv. HFTH1</strain>
        <tissue evidence="39">Young leaf</tissue>
    </source>
</reference>
<protein>
    <recommendedName>
        <fullName evidence="30">Histidinol dehydrogenase, chloroplastic</fullName>
        <ecNumber evidence="9">1.1.1.23</ecNumber>
    </recommendedName>
</protein>
<keyword evidence="24" id="KW-0333">Golgi apparatus</keyword>
<feature type="region of interest" description="Disordered" evidence="35">
    <location>
        <begin position="73"/>
        <end position="100"/>
    </location>
</feature>
<evidence type="ECO:0000256" key="7">
    <source>
        <dbReference type="ARBA" id="ARBA00010178"/>
    </source>
</evidence>
<dbReference type="GO" id="GO:0006886">
    <property type="term" value="P:intracellular protein transport"/>
    <property type="evidence" value="ECO:0007669"/>
    <property type="project" value="InterPro"/>
</dbReference>
<dbReference type="Pfam" id="PF00400">
    <property type="entry name" value="WD40"/>
    <property type="match status" value="5"/>
</dbReference>
<evidence type="ECO:0000259" key="38">
    <source>
        <dbReference type="Pfam" id="PF23953"/>
    </source>
</evidence>
<keyword evidence="12" id="KW-0150">Chloroplast</keyword>
<comment type="cofactor">
    <cofactor evidence="1">
        <name>Zn(2+)</name>
        <dbReference type="ChEBI" id="CHEBI:29105"/>
    </cofactor>
</comment>
<feature type="repeat" description="WD" evidence="31">
    <location>
        <begin position="1435"/>
        <end position="1476"/>
    </location>
</feature>
<feature type="domain" description="COPA/B TPR" evidence="38">
    <location>
        <begin position="1861"/>
        <end position="1996"/>
    </location>
</feature>
<evidence type="ECO:0000313" key="40">
    <source>
        <dbReference type="Proteomes" id="UP000290289"/>
    </source>
</evidence>
<keyword evidence="20" id="KW-0653">Protein transport</keyword>
<name>A0A498IYW3_MALDO</name>
<keyword evidence="23" id="KW-0520">NAD</keyword>
<evidence type="ECO:0000256" key="30">
    <source>
        <dbReference type="ARBA" id="ARBA00069347"/>
    </source>
</evidence>
<evidence type="ECO:0000256" key="31">
    <source>
        <dbReference type="PROSITE-ProRule" id="PRU00221"/>
    </source>
</evidence>
<dbReference type="PROSITE" id="PS50082">
    <property type="entry name" value="WD_REPEATS_2"/>
    <property type="match status" value="5"/>
</dbReference>
<dbReference type="Pfam" id="PF04053">
    <property type="entry name" value="B-prop_COPA_B_2nd"/>
    <property type="match status" value="1"/>
</dbReference>
<dbReference type="InterPro" id="IPR016161">
    <property type="entry name" value="Ald_DH/histidinol_DH"/>
</dbReference>
<dbReference type="GO" id="GO:0030126">
    <property type="term" value="C:COPI vesicle coat"/>
    <property type="evidence" value="ECO:0007669"/>
    <property type="project" value="InterPro"/>
</dbReference>
<evidence type="ECO:0000256" key="6">
    <source>
        <dbReference type="ARBA" id="ARBA00004940"/>
    </source>
</evidence>
<dbReference type="PANTHER" id="PTHR21256">
    <property type="entry name" value="HISTIDINOL DEHYDROGENASE HDH"/>
    <property type="match status" value="1"/>
</dbReference>
<evidence type="ECO:0000256" key="25">
    <source>
        <dbReference type="ARBA" id="ARBA00023102"/>
    </source>
</evidence>
<keyword evidence="19" id="KW-0931">ER-Golgi transport</keyword>
<dbReference type="GO" id="GO:0005829">
    <property type="term" value="C:cytosol"/>
    <property type="evidence" value="ECO:0007669"/>
    <property type="project" value="TreeGrafter"/>
</dbReference>
<evidence type="ECO:0000256" key="35">
    <source>
        <dbReference type="SAM" id="MobiDB-lite"/>
    </source>
</evidence>
<feature type="domain" description="Coatomer alpha subunit C-terminal" evidence="37">
    <location>
        <begin position="2050"/>
        <end position="2181"/>
    </location>
</feature>
<dbReference type="PROSITE" id="PS00611">
    <property type="entry name" value="HISOL_DEHYDROGENASE"/>
    <property type="match status" value="1"/>
</dbReference>
<feature type="domain" description="COPA/B second beta-propeller" evidence="36">
    <location>
        <begin position="1575"/>
        <end position="1819"/>
    </location>
</feature>
<dbReference type="CDD" id="cd22948">
    <property type="entry name" value="Coatomer_WDAD_alpha"/>
    <property type="match status" value="1"/>
</dbReference>
<evidence type="ECO:0000256" key="24">
    <source>
        <dbReference type="ARBA" id="ARBA00023034"/>
    </source>
</evidence>
<organism evidence="39 40">
    <name type="scientific">Malus domestica</name>
    <name type="common">Apple</name>
    <name type="synonym">Pyrus malus</name>
    <dbReference type="NCBI Taxonomy" id="3750"/>
    <lineage>
        <taxon>Eukaryota</taxon>
        <taxon>Viridiplantae</taxon>
        <taxon>Streptophyta</taxon>
        <taxon>Embryophyta</taxon>
        <taxon>Tracheophyta</taxon>
        <taxon>Spermatophyta</taxon>
        <taxon>Magnoliopsida</taxon>
        <taxon>eudicotyledons</taxon>
        <taxon>Gunneridae</taxon>
        <taxon>Pentapetalae</taxon>
        <taxon>rosids</taxon>
        <taxon>fabids</taxon>
        <taxon>Rosales</taxon>
        <taxon>Rosaceae</taxon>
        <taxon>Amygdaloideae</taxon>
        <taxon>Maleae</taxon>
        <taxon>Malus</taxon>
    </lineage>
</organism>
<dbReference type="FunFam" id="2.130.10.10:FF:000010">
    <property type="entry name" value="Coatomer subunit alpha"/>
    <property type="match status" value="1"/>
</dbReference>
<feature type="repeat" description="WD" evidence="31">
    <location>
        <begin position="1366"/>
        <end position="1399"/>
    </location>
</feature>
<dbReference type="PROSITE" id="PS50294">
    <property type="entry name" value="WD_REPEATS_REGION"/>
    <property type="match status" value="5"/>
</dbReference>
<dbReference type="InterPro" id="IPR019734">
    <property type="entry name" value="TPR_rpt"/>
</dbReference>
<feature type="repeat" description="WD" evidence="31">
    <location>
        <begin position="1324"/>
        <end position="1365"/>
    </location>
</feature>
<dbReference type="EC" id="1.1.1.23" evidence="9"/>